<evidence type="ECO:0000259" key="15">
    <source>
        <dbReference type="Pfam" id="PF00890"/>
    </source>
</evidence>
<evidence type="ECO:0000256" key="9">
    <source>
        <dbReference type="ARBA" id="ARBA00023002"/>
    </source>
</evidence>
<evidence type="ECO:0000256" key="5">
    <source>
        <dbReference type="ARBA" id="ARBA00021901"/>
    </source>
</evidence>
<keyword evidence="6 13" id="KW-0285">Flavoprotein</keyword>
<dbReference type="InterPro" id="IPR027477">
    <property type="entry name" value="Succ_DH/fumarate_Rdtase_cat_sf"/>
</dbReference>
<evidence type="ECO:0000313" key="17">
    <source>
        <dbReference type="EMBL" id="RFT43136.1"/>
    </source>
</evidence>
<dbReference type="InterPro" id="IPR015939">
    <property type="entry name" value="Fum_Rdtase/Succ_DH_flav-like_C"/>
</dbReference>
<dbReference type="InterPro" id="IPR005288">
    <property type="entry name" value="NadB"/>
</dbReference>
<gene>
    <name evidence="17" type="primary">nadB</name>
    <name evidence="17" type="ORF">CHT91_09350</name>
</gene>
<dbReference type="GO" id="GO:0034628">
    <property type="term" value="P:'de novo' NAD+ biosynthetic process from L-aspartate"/>
    <property type="evidence" value="ECO:0007669"/>
    <property type="project" value="TreeGrafter"/>
</dbReference>
<protein>
    <recommendedName>
        <fullName evidence="5 12">L-aspartate oxidase</fullName>
        <ecNumber evidence="4 12">1.4.3.16</ecNumber>
    </recommendedName>
</protein>
<name>A0A3E2DCL7_9ACTN</name>
<feature type="domain" description="FAD-dependent oxidoreductase 2 FAD-binding" evidence="15">
    <location>
        <begin position="7"/>
        <end position="380"/>
    </location>
</feature>
<dbReference type="GO" id="GO:0008734">
    <property type="term" value="F:L-aspartate oxidase activity"/>
    <property type="evidence" value="ECO:0007669"/>
    <property type="project" value="UniProtKB-UniRule"/>
</dbReference>
<dbReference type="EMBL" id="NOWI01000008">
    <property type="protein sequence ID" value="RFT43136.1"/>
    <property type="molecule type" value="Genomic_DNA"/>
</dbReference>
<dbReference type="Proteomes" id="UP000259211">
    <property type="component" value="Unassembled WGS sequence"/>
</dbReference>
<evidence type="ECO:0000259" key="16">
    <source>
        <dbReference type="Pfam" id="PF02910"/>
    </source>
</evidence>
<dbReference type="PRINTS" id="PR00411">
    <property type="entry name" value="PNDRDTASEI"/>
</dbReference>
<dbReference type="PANTHER" id="PTHR42716">
    <property type="entry name" value="L-ASPARTATE OXIDASE"/>
    <property type="match status" value="1"/>
</dbReference>
<dbReference type="Pfam" id="PF02910">
    <property type="entry name" value="Succ_DH_flav_C"/>
    <property type="match status" value="1"/>
</dbReference>
<comment type="pathway">
    <text evidence="2 13">Cofactor biosynthesis; NAD(+) biosynthesis; iminoaspartate from L-aspartate (oxidase route): step 1/1.</text>
</comment>
<reference evidence="17 18" key="1">
    <citation type="submission" date="2017-07" db="EMBL/GenBank/DDBJ databases">
        <authorList>
            <person name="Sun Z.S."/>
            <person name="Albrecht U."/>
            <person name="Echele G."/>
            <person name="Lee C.C."/>
        </authorList>
    </citation>
    <scope>NUCLEOTIDE SEQUENCE [LARGE SCALE GENOMIC DNA]</scope>
    <source>
        <strain evidence="17 18">P16-029</strain>
    </source>
</reference>
<sequence>MPEHQCDVLVVGSGAAGLSCALAAAEIGRSVTIMTREGIDDSSTDLAQGGLAAVWGKDDSFSLHLDDTLAAGAGLCHRDNVDDLVHHAPGALRHLMGLGAHFDTGADGEPDLHLEGGHHARRVLHAECDRSGHEVHQCLSAQLEGTGITVLTGTRLIDLIIGPNGDVCGVTALSDGNAVMIPARCVVLATGGIGALWSATSNPSVCTGDGMAAALRAGLTIRNPEFMQFHPTVLFLPGNEGRSPLISEAVRGEGAVLLDVNGRRIMTGVHPLADLAPRDIVSAAEHEAMIATGSDHVLLDATGFGEDMWRHRFPTILTSCREHGIDPCTEPIPVAPGAHYHCGGIAAGMDGRTSVPGLLTVGEAACTGVHGANRLASNSLTEALIAGERSGRCSTSPTGPLSPTSHVPEQLRHRRWLPGEHLESVQAIMDRDVFISRNATGLQRALRDLHRMTPTEGLEDATLTATNAALVATTLAIAALWRTESRGAHRRSDHPGQNPSFQLHTDLRLVGGRPTVITRSQERSIA</sequence>
<feature type="domain" description="Fumarate reductase/succinate dehydrogenase flavoprotein-like C-terminal" evidence="16">
    <location>
        <begin position="462"/>
        <end position="498"/>
    </location>
</feature>
<dbReference type="InterPro" id="IPR003953">
    <property type="entry name" value="FAD-dep_OxRdtase_2_FAD-bd"/>
</dbReference>
<keyword evidence="9 13" id="KW-0560">Oxidoreductase</keyword>
<keyword evidence="7 13" id="KW-0662">Pyridine nucleotide biosynthesis</keyword>
<keyword evidence="8 13" id="KW-0274">FAD</keyword>
<comment type="catalytic activity">
    <reaction evidence="11">
        <text>L-aspartate + O2 = iminosuccinate + H2O2</text>
        <dbReference type="Rhea" id="RHEA:25876"/>
        <dbReference type="ChEBI" id="CHEBI:15379"/>
        <dbReference type="ChEBI" id="CHEBI:16240"/>
        <dbReference type="ChEBI" id="CHEBI:29991"/>
        <dbReference type="ChEBI" id="CHEBI:77875"/>
        <dbReference type="EC" id="1.4.3.16"/>
    </reaction>
    <physiologicalReaction direction="left-to-right" evidence="11">
        <dbReference type="Rhea" id="RHEA:25877"/>
    </physiologicalReaction>
</comment>
<proteinExistence type="inferred from homology"/>
<dbReference type="Pfam" id="PF00890">
    <property type="entry name" value="FAD_binding_2"/>
    <property type="match status" value="1"/>
</dbReference>
<evidence type="ECO:0000256" key="10">
    <source>
        <dbReference type="ARBA" id="ARBA00029426"/>
    </source>
</evidence>
<comment type="caution">
    <text evidence="17">The sequence shown here is derived from an EMBL/GenBank/DDBJ whole genome shotgun (WGS) entry which is preliminary data.</text>
</comment>
<comment type="subcellular location">
    <subcellularLocation>
        <location evidence="13">Cytoplasm</location>
    </subcellularLocation>
</comment>
<comment type="cofactor">
    <cofactor evidence="1 13">
        <name>FAD</name>
        <dbReference type="ChEBI" id="CHEBI:57692"/>
    </cofactor>
</comment>
<dbReference type="SUPFAM" id="SSF51905">
    <property type="entry name" value="FAD/NAD(P)-binding domain"/>
    <property type="match status" value="1"/>
</dbReference>
<feature type="region of interest" description="Disordered" evidence="14">
    <location>
        <begin position="390"/>
        <end position="410"/>
    </location>
</feature>
<dbReference type="NCBIfam" id="TIGR00551">
    <property type="entry name" value="nadB"/>
    <property type="match status" value="1"/>
</dbReference>
<dbReference type="InterPro" id="IPR037099">
    <property type="entry name" value="Fum_R/Succ_DH_flav-like_C_sf"/>
</dbReference>
<dbReference type="SUPFAM" id="SSF46977">
    <property type="entry name" value="Succinate dehydrogenase/fumarate reductase flavoprotein C-terminal domain"/>
    <property type="match status" value="1"/>
</dbReference>
<dbReference type="InterPro" id="IPR036188">
    <property type="entry name" value="FAD/NAD-bd_sf"/>
</dbReference>
<accession>A0A3E2DCL7</accession>
<evidence type="ECO:0000256" key="6">
    <source>
        <dbReference type="ARBA" id="ARBA00022630"/>
    </source>
</evidence>
<feature type="compositionally biased region" description="Low complexity" evidence="14">
    <location>
        <begin position="394"/>
        <end position="405"/>
    </location>
</feature>
<dbReference type="AlphaFoldDB" id="A0A3E2DCL7"/>
<comment type="similarity">
    <text evidence="3 13">Belongs to the FAD-dependent oxidoreductase 2 family. NadB subfamily.</text>
</comment>
<evidence type="ECO:0000256" key="14">
    <source>
        <dbReference type="SAM" id="MobiDB-lite"/>
    </source>
</evidence>
<dbReference type="Gene3D" id="3.90.700.10">
    <property type="entry name" value="Succinate dehydrogenase/fumarate reductase flavoprotein, catalytic domain"/>
    <property type="match status" value="1"/>
</dbReference>
<evidence type="ECO:0000256" key="13">
    <source>
        <dbReference type="RuleBase" id="RU362049"/>
    </source>
</evidence>
<dbReference type="GO" id="GO:0033765">
    <property type="term" value="F:steroid dehydrogenase activity, acting on the CH-CH group of donors"/>
    <property type="evidence" value="ECO:0007669"/>
    <property type="project" value="UniProtKB-ARBA"/>
</dbReference>
<evidence type="ECO:0000256" key="2">
    <source>
        <dbReference type="ARBA" id="ARBA00004950"/>
    </source>
</evidence>
<dbReference type="UniPathway" id="UPA00253">
    <property type="reaction ID" value="UER00326"/>
</dbReference>
<evidence type="ECO:0000256" key="12">
    <source>
        <dbReference type="NCBIfam" id="TIGR00551"/>
    </source>
</evidence>
<dbReference type="FunFam" id="3.90.700.10:FF:000002">
    <property type="entry name" value="L-aspartate oxidase"/>
    <property type="match status" value="1"/>
</dbReference>
<evidence type="ECO:0000256" key="7">
    <source>
        <dbReference type="ARBA" id="ARBA00022642"/>
    </source>
</evidence>
<evidence type="ECO:0000313" key="18">
    <source>
        <dbReference type="Proteomes" id="UP000259211"/>
    </source>
</evidence>
<comment type="function">
    <text evidence="10">Catalyzes the oxidation of L-aspartate to iminoaspartate, the first step in the de novo biosynthesis of NAD(+).</text>
</comment>
<dbReference type="PRINTS" id="PR00368">
    <property type="entry name" value="FADPNR"/>
</dbReference>
<dbReference type="SUPFAM" id="SSF56425">
    <property type="entry name" value="Succinate dehydrogenase/fumarate reductase flavoprotein, catalytic domain"/>
    <property type="match status" value="1"/>
</dbReference>
<dbReference type="Gene3D" id="3.50.50.60">
    <property type="entry name" value="FAD/NAD(P)-binding domain"/>
    <property type="match status" value="1"/>
</dbReference>
<evidence type="ECO:0000256" key="3">
    <source>
        <dbReference type="ARBA" id="ARBA00008562"/>
    </source>
</evidence>
<evidence type="ECO:0000256" key="11">
    <source>
        <dbReference type="ARBA" id="ARBA00048305"/>
    </source>
</evidence>
<organism evidence="17 18">
    <name type="scientific">Cutibacterium avidum</name>
    <dbReference type="NCBI Taxonomy" id="33010"/>
    <lineage>
        <taxon>Bacteria</taxon>
        <taxon>Bacillati</taxon>
        <taxon>Actinomycetota</taxon>
        <taxon>Actinomycetes</taxon>
        <taxon>Propionibacteriales</taxon>
        <taxon>Propionibacteriaceae</taxon>
        <taxon>Cutibacterium</taxon>
    </lineage>
</organism>
<evidence type="ECO:0000256" key="1">
    <source>
        <dbReference type="ARBA" id="ARBA00001974"/>
    </source>
</evidence>
<dbReference type="PANTHER" id="PTHR42716:SF2">
    <property type="entry name" value="L-ASPARTATE OXIDASE, CHLOROPLASTIC"/>
    <property type="match status" value="1"/>
</dbReference>
<evidence type="ECO:0000256" key="4">
    <source>
        <dbReference type="ARBA" id="ARBA00012173"/>
    </source>
</evidence>
<dbReference type="Gene3D" id="1.20.58.100">
    <property type="entry name" value="Fumarate reductase/succinate dehydrogenase flavoprotein-like, C-terminal domain"/>
    <property type="match status" value="1"/>
</dbReference>
<evidence type="ECO:0000256" key="8">
    <source>
        <dbReference type="ARBA" id="ARBA00022827"/>
    </source>
</evidence>
<dbReference type="GO" id="GO:0005737">
    <property type="term" value="C:cytoplasm"/>
    <property type="evidence" value="ECO:0007669"/>
    <property type="project" value="UniProtKB-SubCell"/>
</dbReference>
<dbReference type="EC" id="1.4.3.16" evidence="4 12"/>
<dbReference type="RefSeq" id="WP_117189554.1">
    <property type="nucleotide sequence ID" value="NZ_JAQDJS010000001.1"/>
</dbReference>